<dbReference type="EMBL" id="JBHFFA010000002">
    <property type="protein sequence ID" value="KAL2642154.1"/>
    <property type="molecule type" value="Genomic_DNA"/>
</dbReference>
<gene>
    <name evidence="2" type="ORF">R1flu_009741</name>
</gene>
<feature type="region of interest" description="Disordered" evidence="1">
    <location>
        <begin position="244"/>
        <end position="306"/>
    </location>
</feature>
<reference evidence="2 3" key="1">
    <citation type="submission" date="2024-09" db="EMBL/GenBank/DDBJ databases">
        <title>Chromosome-scale assembly of Riccia fluitans.</title>
        <authorList>
            <person name="Paukszto L."/>
            <person name="Sawicki J."/>
            <person name="Karawczyk K."/>
            <person name="Piernik-Szablinska J."/>
            <person name="Szczecinska M."/>
            <person name="Mazdziarz M."/>
        </authorList>
    </citation>
    <scope>NUCLEOTIDE SEQUENCE [LARGE SCALE GENOMIC DNA]</scope>
    <source>
        <strain evidence="2">Rf_01</strain>
        <tissue evidence="2">Aerial parts of the thallus</tissue>
    </source>
</reference>
<protein>
    <submittedName>
        <fullName evidence="2">Uncharacterized protein</fullName>
    </submittedName>
</protein>
<comment type="caution">
    <text evidence="2">The sequence shown here is derived from an EMBL/GenBank/DDBJ whole genome shotgun (WGS) entry which is preliminary data.</text>
</comment>
<evidence type="ECO:0000313" key="2">
    <source>
        <dbReference type="EMBL" id="KAL2642154.1"/>
    </source>
</evidence>
<feature type="compositionally biased region" description="Basic and acidic residues" evidence="1">
    <location>
        <begin position="266"/>
        <end position="295"/>
    </location>
</feature>
<dbReference type="PANTHER" id="PTHR37733">
    <property type="entry name" value="SMAD/FHA DOMAIN-CONTAINING PROTEIN"/>
    <property type="match status" value="1"/>
</dbReference>
<name>A0ABD1Z5I6_9MARC</name>
<feature type="compositionally biased region" description="Acidic residues" evidence="1">
    <location>
        <begin position="400"/>
        <end position="412"/>
    </location>
</feature>
<organism evidence="2 3">
    <name type="scientific">Riccia fluitans</name>
    <dbReference type="NCBI Taxonomy" id="41844"/>
    <lineage>
        <taxon>Eukaryota</taxon>
        <taxon>Viridiplantae</taxon>
        <taxon>Streptophyta</taxon>
        <taxon>Embryophyta</taxon>
        <taxon>Marchantiophyta</taxon>
        <taxon>Marchantiopsida</taxon>
        <taxon>Marchantiidae</taxon>
        <taxon>Marchantiales</taxon>
        <taxon>Ricciaceae</taxon>
        <taxon>Riccia</taxon>
    </lineage>
</organism>
<proteinExistence type="predicted"/>
<feature type="region of interest" description="Disordered" evidence="1">
    <location>
        <begin position="356"/>
        <end position="472"/>
    </location>
</feature>
<dbReference type="PANTHER" id="PTHR37733:SF1">
    <property type="entry name" value="SMAD_FHA DOMAIN-CONTAINING PROTEIN"/>
    <property type="match status" value="1"/>
</dbReference>
<keyword evidence="3" id="KW-1185">Reference proteome</keyword>
<sequence>MCIIHCIIKRGPFPFYAARLYLLQRANSSLDRLLVPRSDFSIIQEEGTIDISRFRSASIESVKFARGIWILLSQIAHGEGEGSREAQVAEKTTSTRASGMIPFNGIRRVSRHQVVVELLRPSSRKGKEVVGQSPGLKLQVQVVGRNPVCILNRQERRNPEVKFLCTGQKDWLVAGDKVSLSIKRPFFYELRLAGQSSPGSGEATLDTKANFNGNEKVPEKRNGDYSKFDEMDEEAGIAEAVARRQRRKLEREGGTDNSVYSHHRRIGESVQKKRETEETRSAEDKVAGQSERDAQKISSVRAEEVGPVFEEEDKAVRANRTRDEHSFDPVADFGFIVEGAEFSAFDKTRANNSVWRPEIGEGRGAEDDISDEEEMTSGRGGLHGLRDERTGVKKSRGSQEDEEWGGDNEEENDRLKIIAEKKGQTKMATRRTGPKSTTNTRKKSEGGSTNRTKRVKEDSDEDSDGSAGSLDDFIVDDRNLSADTAASVTERTQNIEPSFTIPLPKKLHEFLRIKEEVKRGEKTLVLWEDLSRLRKAADSERMFLGGVEMIVETGTLLRVKRGAIKYEKHPQIVRLDYVDQICLASVLPSAQFVQALSSV</sequence>
<dbReference type="AlphaFoldDB" id="A0ABD1Z5I6"/>
<evidence type="ECO:0000313" key="3">
    <source>
        <dbReference type="Proteomes" id="UP001605036"/>
    </source>
</evidence>
<accession>A0ABD1Z5I6</accession>
<evidence type="ECO:0000256" key="1">
    <source>
        <dbReference type="SAM" id="MobiDB-lite"/>
    </source>
</evidence>
<dbReference type="Proteomes" id="UP001605036">
    <property type="component" value="Unassembled WGS sequence"/>
</dbReference>
<feature type="region of interest" description="Disordered" evidence="1">
    <location>
        <begin position="196"/>
        <end position="226"/>
    </location>
</feature>
<feature type="compositionally biased region" description="Basic and acidic residues" evidence="1">
    <location>
        <begin position="413"/>
        <end position="423"/>
    </location>
</feature>
<feature type="compositionally biased region" description="Basic and acidic residues" evidence="1">
    <location>
        <begin position="216"/>
        <end position="226"/>
    </location>
</feature>